<gene>
    <name evidence="1" type="ORF">UFOPK3609_00100</name>
</gene>
<sequence length="153" mass="16811">MSITSTTPDLTRLTNAGTFTLDHDLALRLLAADEQLERQPDFLTTFDVSYAIGVLLDENAIRSPHRRWELQLVHVDTDHGYTEAALHVAVENWAGPSGPLDGPFLRLSGLAIELRTLTARDLTHIDDHTWLQIAERIVDAANAVLHAAAALTA</sequence>
<organism evidence="1">
    <name type="scientific">freshwater metagenome</name>
    <dbReference type="NCBI Taxonomy" id="449393"/>
    <lineage>
        <taxon>unclassified sequences</taxon>
        <taxon>metagenomes</taxon>
        <taxon>ecological metagenomes</taxon>
    </lineage>
</organism>
<dbReference type="EMBL" id="CAFBMQ010000002">
    <property type="protein sequence ID" value="CAB4897504.1"/>
    <property type="molecule type" value="Genomic_DNA"/>
</dbReference>
<reference evidence="1" key="1">
    <citation type="submission" date="2020-05" db="EMBL/GenBank/DDBJ databases">
        <authorList>
            <person name="Chiriac C."/>
            <person name="Salcher M."/>
            <person name="Ghai R."/>
            <person name="Kavagutti S V."/>
        </authorList>
    </citation>
    <scope>NUCLEOTIDE SEQUENCE</scope>
</reference>
<dbReference type="AlphaFoldDB" id="A0A6J7FUB6"/>
<accession>A0A6J7FUB6</accession>
<evidence type="ECO:0000313" key="1">
    <source>
        <dbReference type="EMBL" id="CAB4897504.1"/>
    </source>
</evidence>
<proteinExistence type="predicted"/>
<name>A0A6J7FUB6_9ZZZZ</name>
<protein>
    <submittedName>
        <fullName evidence="1">Unannotated protein</fullName>
    </submittedName>
</protein>